<comment type="caution">
    <text evidence="2">The sequence shown here is derived from an EMBL/GenBank/DDBJ whole genome shotgun (WGS) entry which is preliminary data.</text>
</comment>
<dbReference type="NCBIfam" id="NF033547">
    <property type="entry name" value="transpos_IS1595"/>
    <property type="match status" value="1"/>
</dbReference>
<dbReference type="Pfam" id="PF12760">
    <property type="entry name" value="Zn_ribbon_IS1595"/>
    <property type="match status" value="1"/>
</dbReference>
<evidence type="ECO:0000313" key="2">
    <source>
        <dbReference type="EMBL" id="CBI10443.1"/>
    </source>
</evidence>
<dbReference type="InterPro" id="IPR024442">
    <property type="entry name" value="Transposase_Zn_ribbon"/>
</dbReference>
<gene>
    <name evidence="2" type="ORF">CARN7_1223</name>
</gene>
<name>E6QT71_9ZZZZ</name>
<proteinExistence type="predicted"/>
<feature type="domain" description="ISXO2-like transposase" evidence="1">
    <location>
        <begin position="140"/>
        <end position="299"/>
    </location>
</feature>
<dbReference type="InterPro" id="IPR024445">
    <property type="entry name" value="Tnp_ISXO2-like"/>
</dbReference>
<organism evidence="2">
    <name type="scientific">mine drainage metagenome</name>
    <dbReference type="NCBI Taxonomy" id="410659"/>
    <lineage>
        <taxon>unclassified sequences</taxon>
        <taxon>metagenomes</taxon>
        <taxon>ecological metagenomes</taxon>
    </lineage>
</organism>
<dbReference type="PANTHER" id="PTHR47163">
    <property type="entry name" value="DDE_TNP_IS1595 DOMAIN-CONTAINING PROTEIN"/>
    <property type="match status" value="1"/>
</dbReference>
<dbReference type="InterPro" id="IPR053164">
    <property type="entry name" value="IS1016-like_transposase"/>
</dbReference>
<evidence type="ECO:0000259" key="1">
    <source>
        <dbReference type="SMART" id="SM01126"/>
    </source>
</evidence>
<reference evidence="2" key="1">
    <citation type="submission" date="2009-10" db="EMBL/GenBank/DDBJ databases">
        <title>Diversity of trophic interactions inside an arsenic-rich microbial ecosystem.</title>
        <authorList>
            <person name="Bertin P.N."/>
            <person name="Heinrich-Salmeron A."/>
            <person name="Pelletier E."/>
            <person name="Goulhen-Chollet F."/>
            <person name="Arsene-Ploetze F."/>
            <person name="Gallien S."/>
            <person name="Calteau A."/>
            <person name="Vallenet D."/>
            <person name="Casiot C."/>
            <person name="Chane-Woon-Ming B."/>
            <person name="Giloteaux L."/>
            <person name="Barakat M."/>
            <person name="Bonnefoy V."/>
            <person name="Bruneel O."/>
            <person name="Chandler M."/>
            <person name="Cleiss J."/>
            <person name="Duran R."/>
            <person name="Elbaz-Poulichet F."/>
            <person name="Fonknechten N."/>
            <person name="Lauga B."/>
            <person name="Mornico D."/>
            <person name="Ortet P."/>
            <person name="Schaeffer C."/>
            <person name="Siguier P."/>
            <person name="Alexander Thil Smith A."/>
            <person name="Van Dorsselaer A."/>
            <person name="Weissenbach J."/>
            <person name="Medigue C."/>
            <person name="Le Paslier D."/>
        </authorList>
    </citation>
    <scope>NUCLEOTIDE SEQUENCE</scope>
</reference>
<dbReference type="AlphaFoldDB" id="E6QT71"/>
<dbReference type="Pfam" id="PF12762">
    <property type="entry name" value="DDE_Tnp_IS1595"/>
    <property type="match status" value="1"/>
</dbReference>
<dbReference type="EMBL" id="CABR01000084">
    <property type="protein sequence ID" value="CBI10443.1"/>
    <property type="molecule type" value="Genomic_DNA"/>
</dbReference>
<dbReference type="PANTHER" id="PTHR47163:SF2">
    <property type="entry name" value="SI:DKEY-17M8.2"/>
    <property type="match status" value="1"/>
</dbReference>
<sequence length="340" mass="38408">MVIDVLERDDLPFPRSLPEFQRLFPDEAACAAYLERARWGNGFVCPHCNTSGEPYRYSTRPGVLCCRHCRQETRLTAGTVMERTHTPLSVWFWAAYLVASQTPGMSAVQFQRQLGLSRYETAFQILHKLRAGMVRPDQDRIGGKPEIIVEADETWIGGRTRDKGRGVHDMVLVACAVEVLQRKRTSSLNKRKNGRYAGRVRLSVVQDRSAKSLVGFIESAVTPGATIITDDWSSYATLGKRGYLHTAVAERGDMEVAETFLPIIHLVFSNLKTWLRGIHHGVSPQHLQAYLDEFTFRFNRRFYPFNAFRSLLGIAGDVTAPTYAELYSAKSRITTSSRCL</sequence>
<dbReference type="SMART" id="SM01126">
    <property type="entry name" value="DDE_Tnp_IS1595"/>
    <property type="match status" value="1"/>
</dbReference>
<protein>
    <submittedName>
        <fullName evidence="2">Transposase of ISCARN100, IS1595 family ISSod11 group</fullName>
    </submittedName>
</protein>
<accession>E6QT71</accession>